<comment type="catalytic activity">
    <reaction evidence="7">
        <text>(6R)-5,10-methylene-5,6,7,8-tetrahydrofolate + 3-methyl-2-oxobutanoate + H2O = 2-dehydropantoate + (6S)-5,6,7,8-tetrahydrofolate</text>
        <dbReference type="Rhea" id="RHEA:11824"/>
        <dbReference type="ChEBI" id="CHEBI:11561"/>
        <dbReference type="ChEBI" id="CHEBI:11851"/>
        <dbReference type="ChEBI" id="CHEBI:15377"/>
        <dbReference type="ChEBI" id="CHEBI:15636"/>
        <dbReference type="ChEBI" id="CHEBI:57453"/>
        <dbReference type="EC" id="2.1.2.11"/>
    </reaction>
</comment>
<evidence type="ECO:0000256" key="2">
    <source>
        <dbReference type="ARBA" id="ARBA00008676"/>
    </source>
</evidence>
<feature type="binding site" evidence="7 9">
    <location>
        <begin position="60"/>
        <end position="61"/>
    </location>
    <ligand>
        <name>3-methyl-2-oxobutanoate</name>
        <dbReference type="ChEBI" id="CHEBI:11851"/>
    </ligand>
</feature>
<evidence type="ECO:0000256" key="3">
    <source>
        <dbReference type="ARBA" id="ARBA00011424"/>
    </source>
</evidence>
<keyword evidence="7 10" id="KW-0460">Magnesium</keyword>
<keyword evidence="4 7" id="KW-0566">Pantothenate biosynthesis</keyword>
<evidence type="ECO:0000313" key="11">
    <source>
        <dbReference type="EMBL" id="PFG35426.1"/>
    </source>
</evidence>
<dbReference type="Proteomes" id="UP000221394">
    <property type="component" value="Unassembled WGS sequence"/>
</dbReference>
<dbReference type="GO" id="GO:0032259">
    <property type="term" value="P:methylation"/>
    <property type="evidence" value="ECO:0007669"/>
    <property type="project" value="UniProtKB-KW"/>
</dbReference>
<evidence type="ECO:0000256" key="6">
    <source>
        <dbReference type="ARBA" id="ARBA00056497"/>
    </source>
</evidence>
<dbReference type="GO" id="GO:0008168">
    <property type="term" value="F:methyltransferase activity"/>
    <property type="evidence" value="ECO:0007669"/>
    <property type="project" value="UniProtKB-KW"/>
</dbReference>
<dbReference type="InterPro" id="IPR003700">
    <property type="entry name" value="Pantoate_hydroxy_MeTrfase"/>
</dbReference>
<evidence type="ECO:0000256" key="1">
    <source>
        <dbReference type="ARBA" id="ARBA00005033"/>
    </source>
</evidence>
<keyword evidence="7 10" id="KW-0479">Metal-binding</keyword>
<evidence type="ECO:0000256" key="10">
    <source>
        <dbReference type="PIRSR" id="PIRSR000388-3"/>
    </source>
</evidence>
<dbReference type="PANTHER" id="PTHR20881:SF0">
    <property type="entry name" value="3-METHYL-2-OXOBUTANOATE HYDROXYMETHYLTRANSFERASE"/>
    <property type="match status" value="1"/>
</dbReference>
<proteinExistence type="inferred from homology"/>
<comment type="cofactor">
    <cofactor evidence="7 10">
        <name>Mg(2+)</name>
        <dbReference type="ChEBI" id="CHEBI:18420"/>
    </cofactor>
    <text evidence="7 10">Binds 1 Mg(2+) ion per subunit.</text>
</comment>
<dbReference type="CDD" id="cd06557">
    <property type="entry name" value="KPHMT-like"/>
    <property type="match status" value="1"/>
</dbReference>
<dbReference type="PIRSF" id="PIRSF000388">
    <property type="entry name" value="Pantoate_hydroxy_MeTrfase"/>
    <property type="match status" value="1"/>
</dbReference>
<dbReference type="EC" id="2.1.2.11" evidence="7"/>
<evidence type="ECO:0000256" key="9">
    <source>
        <dbReference type="PIRSR" id="PIRSR000388-2"/>
    </source>
</evidence>
<dbReference type="GO" id="GO:0000287">
    <property type="term" value="F:magnesium ion binding"/>
    <property type="evidence" value="ECO:0007669"/>
    <property type="project" value="TreeGrafter"/>
</dbReference>
<gene>
    <name evidence="7" type="primary">panB</name>
    <name evidence="11" type="ORF">ATL41_0106</name>
</gene>
<accession>A0A2A9E9U2</accession>
<keyword evidence="5 7" id="KW-0808">Transferase</keyword>
<feature type="binding site" evidence="7 9">
    <location>
        <position position="99"/>
    </location>
    <ligand>
        <name>3-methyl-2-oxobutanoate</name>
        <dbReference type="ChEBI" id="CHEBI:11851"/>
    </ligand>
</feature>
<dbReference type="NCBIfam" id="TIGR00222">
    <property type="entry name" value="panB"/>
    <property type="match status" value="1"/>
</dbReference>
<dbReference type="FunFam" id="3.20.20.60:FF:000003">
    <property type="entry name" value="3-methyl-2-oxobutanoate hydroxymethyltransferase"/>
    <property type="match status" value="1"/>
</dbReference>
<dbReference type="EMBL" id="PDJH01000001">
    <property type="protein sequence ID" value="PFG35426.1"/>
    <property type="molecule type" value="Genomic_DNA"/>
</dbReference>
<evidence type="ECO:0000256" key="4">
    <source>
        <dbReference type="ARBA" id="ARBA00022655"/>
    </source>
</evidence>
<dbReference type="PANTHER" id="PTHR20881">
    <property type="entry name" value="3-METHYL-2-OXOBUTANOATE HYDROXYMETHYLTRANSFERASE"/>
    <property type="match status" value="1"/>
</dbReference>
<keyword evidence="12" id="KW-1185">Reference proteome</keyword>
<dbReference type="Gene3D" id="3.20.20.60">
    <property type="entry name" value="Phosphoenolpyruvate-binding domains"/>
    <property type="match status" value="1"/>
</dbReference>
<protein>
    <recommendedName>
        <fullName evidence="7">3-methyl-2-oxobutanoate hydroxymethyltransferase</fullName>
        <ecNumber evidence="7">2.1.2.11</ecNumber>
    </recommendedName>
    <alternativeName>
        <fullName evidence="7">Ketopantoate hydroxymethyltransferase</fullName>
        <shortName evidence="7">KPHMT</shortName>
    </alternativeName>
</protein>
<dbReference type="UniPathway" id="UPA00028">
    <property type="reaction ID" value="UER00003"/>
</dbReference>
<feature type="active site" description="Proton acceptor" evidence="7 8">
    <location>
        <position position="198"/>
    </location>
</feature>
<dbReference type="InterPro" id="IPR015813">
    <property type="entry name" value="Pyrv/PenolPyrv_kinase-like_dom"/>
</dbReference>
<evidence type="ECO:0000313" key="12">
    <source>
        <dbReference type="Proteomes" id="UP000221394"/>
    </source>
</evidence>
<dbReference type="SUPFAM" id="SSF51621">
    <property type="entry name" value="Phosphoenolpyruvate/pyruvate domain"/>
    <property type="match status" value="1"/>
</dbReference>
<dbReference type="OrthoDB" id="9781789at2"/>
<comment type="similarity">
    <text evidence="2 7">Belongs to the PanB family.</text>
</comment>
<comment type="caution">
    <text evidence="11">The sequence shown here is derived from an EMBL/GenBank/DDBJ whole genome shotgun (WGS) entry which is preliminary data.</text>
</comment>
<comment type="subcellular location">
    <subcellularLocation>
        <location evidence="7">Cytoplasm</location>
    </subcellularLocation>
</comment>
<reference evidence="11 12" key="1">
    <citation type="submission" date="2017-10" db="EMBL/GenBank/DDBJ databases">
        <title>Sequencing the genomes of 1000 actinobacteria strains.</title>
        <authorList>
            <person name="Klenk H.-P."/>
        </authorList>
    </citation>
    <scope>NUCLEOTIDE SEQUENCE [LARGE SCALE GENOMIC DNA]</scope>
    <source>
        <strain evidence="11 12">DSM 21574</strain>
    </source>
</reference>
<comment type="function">
    <text evidence="6 7">Catalyzes the reversible reaction in which hydroxymethyl group from 5,10-methylenetetrahydrofolate is transferred onto alpha-ketoisovalerate to form ketopantoate.</text>
</comment>
<dbReference type="Pfam" id="PF02548">
    <property type="entry name" value="Pantoate_transf"/>
    <property type="match status" value="1"/>
</dbReference>
<evidence type="ECO:0000256" key="5">
    <source>
        <dbReference type="ARBA" id="ARBA00022679"/>
    </source>
</evidence>
<feature type="binding site" evidence="7 9">
    <location>
        <position position="129"/>
    </location>
    <ligand>
        <name>3-methyl-2-oxobutanoate</name>
        <dbReference type="ChEBI" id="CHEBI:11851"/>
    </ligand>
</feature>
<feature type="binding site" evidence="7 10">
    <location>
        <position position="99"/>
    </location>
    <ligand>
        <name>Mg(2+)</name>
        <dbReference type="ChEBI" id="CHEBI:18420"/>
    </ligand>
</feature>
<organism evidence="11 12">
    <name type="scientific">Flavimobilis soli</name>
    <dbReference type="NCBI Taxonomy" id="442709"/>
    <lineage>
        <taxon>Bacteria</taxon>
        <taxon>Bacillati</taxon>
        <taxon>Actinomycetota</taxon>
        <taxon>Actinomycetes</taxon>
        <taxon>Micrococcales</taxon>
        <taxon>Jonesiaceae</taxon>
        <taxon>Flavimobilis</taxon>
    </lineage>
</organism>
<evidence type="ECO:0000256" key="8">
    <source>
        <dbReference type="PIRSR" id="PIRSR000388-1"/>
    </source>
</evidence>
<keyword evidence="11" id="KW-0489">Methyltransferase</keyword>
<feature type="binding site" evidence="7 10">
    <location>
        <position position="131"/>
    </location>
    <ligand>
        <name>Mg(2+)</name>
        <dbReference type="ChEBI" id="CHEBI:18420"/>
    </ligand>
</feature>
<feature type="binding site" evidence="7 10">
    <location>
        <position position="60"/>
    </location>
    <ligand>
        <name>Mg(2+)</name>
        <dbReference type="ChEBI" id="CHEBI:18420"/>
    </ligand>
</feature>
<name>A0A2A9E9U2_9MICO</name>
<dbReference type="GO" id="GO:0003864">
    <property type="term" value="F:3-methyl-2-oxobutanoate hydroxymethyltransferase activity"/>
    <property type="evidence" value="ECO:0007669"/>
    <property type="project" value="UniProtKB-UniRule"/>
</dbReference>
<dbReference type="GO" id="GO:0005737">
    <property type="term" value="C:cytoplasm"/>
    <property type="evidence" value="ECO:0007669"/>
    <property type="project" value="UniProtKB-SubCell"/>
</dbReference>
<evidence type="ECO:0000256" key="7">
    <source>
        <dbReference type="HAMAP-Rule" id="MF_00156"/>
    </source>
</evidence>
<comment type="pathway">
    <text evidence="1 7">Cofactor biosynthesis; (R)-pantothenate biosynthesis; (R)-pantoate from 3-methyl-2-oxobutanoate: step 1/2.</text>
</comment>
<sequence length="281" mass="29370">MTNHPPAEQAQTAAAPRRVRVHHLREAKSAGRQLTMLTAYDGPTARIFDAAGVDMLLVGDSIGDNMLGHATTIPVTVDELVVATRSVARATSRAMVVADLPFGSYEASPAQAHATAVRMLKEAGAHAVKFEGGRRVAPQVELLTGAGIPVVGHLGFTPQSENMLGGKRIQGRGHDAAERLKEDALALQDAGAVAIVLEMIPAPVAAAITEILSVPTIGIGAGPQCDGQVLVWTDMAGMGDWSPRFSRRFGEVGKALHDAAASFVSEVQSGAFPTAEHSYDS</sequence>
<dbReference type="InterPro" id="IPR040442">
    <property type="entry name" value="Pyrv_kinase-like_dom_sf"/>
</dbReference>
<dbReference type="AlphaFoldDB" id="A0A2A9E9U2"/>
<dbReference type="HAMAP" id="MF_00156">
    <property type="entry name" value="PanB"/>
    <property type="match status" value="1"/>
</dbReference>
<keyword evidence="7" id="KW-0963">Cytoplasm</keyword>
<comment type="subunit">
    <text evidence="3 7">Homodecamer; pentamer of dimers.</text>
</comment>
<dbReference type="GO" id="GO:0015940">
    <property type="term" value="P:pantothenate biosynthetic process"/>
    <property type="evidence" value="ECO:0007669"/>
    <property type="project" value="UniProtKB-UniRule"/>
</dbReference>
<dbReference type="NCBIfam" id="NF001452">
    <property type="entry name" value="PRK00311.1"/>
    <property type="match status" value="1"/>
</dbReference>
<dbReference type="RefSeq" id="WP_098456729.1">
    <property type="nucleotide sequence ID" value="NZ_PDJH01000001.1"/>
</dbReference>